<feature type="transmembrane region" description="Helical" evidence="8">
    <location>
        <begin position="69"/>
        <end position="97"/>
    </location>
</feature>
<reference evidence="10 11" key="1">
    <citation type="submission" date="2007-07" db="EMBL/GenBank/DDBJ databases">
        <title>Complete sequence of Fervidobacterium nodosum Rt17-B1.</title>
        <authorList>
            <consortium name="US DOE Joint Genome Institute"/>
            <person name="Copeland A."/>
            <person name="Lucas S."/>
            <person name="Lapidus A."/>
            <person name="Barry K."/>
            <person name="Glavina del Rio T."/>
            <person name="Dalin E."/>
            <person name="Tice H."/>
            <person name="Pitluck S."/>
            <person name="Saunders E."/>
            <person name="Brettin T."/>
            <person name="Bruce D."/>
            <person name="Detter J.C."/>
            <person name="Han C."/>
            <person name="Schmutz J."/>
            <person name="Larimer F."/>
            <person name="Land M."/>
            <person name="Hauser L."/>
            <person name="Kyrpides N."/>
            <person name="Mikhailova N."/>
            <person name="Nelson K."/>
            <person name="Gogarten J.P."/>
            <person name="Noll K."/>
            <person name="Richardson P."/>
        </authorList>
    </citation>
    <scope>NUCLEOTIDE SEQUENCE [LARGE SCALE GENOMIC DNA]</scope>
    <source>
        <strain evidence="11">ATCC 35602 / DSM 5306 / Rt17-B1</strain>
    </source>
</reference>
<keyword evidence="4 8" id="KW-1003">Cell membrane</keyword>
<keyword evidence="7 8" id="KW-0472">Membrane</keyword>
<evidence type="ECO:0000313" key="10">
    <source>
        <dbReference type="EMBL" id="ABS61274.1"/>
    </source>
</evidence>
<keyword evidence="6 8" id="KW-1133">Transmembrane helix</keyword>
<keyword evidence="11" id="KW-1185">Reference proteome</keyword>
<keyword evidence="5 8" id="KW-0812">Transmembrane</keyword>
<name>A7HMZ1_FERNB</name>
<dbReference type="InterPro" id="IPR035906">
    <property type="entry name" value="MetI-like_sf"/>
</dbReference>
<dbReference type="InterPro" id="IPR005672">
    <property type="entry name" value="Phosphate_PstA"/>
</dbReference>
<dbReference type="PROSITE" id="PS50928">
    <property type="entry name" value="ABC_TM1"/>
    <property type="match status" value="1"/>
</dbReference>
<dbReference type="RefSeq" id="WP_011994580.1">
    <property type="nucleotide sequence ID" value="NC_009718.1"/>
</dbReference>
<sequence>MNEINVNELVINSKSSKKNKRANVFLRILTYLISLMIIVLFLLAFIPGLKYWNLTFFAQFPKDGMTGGGIFPAILGSLLLTLTALAISIPLGILLGVVLSEYNLEYIKFVVTILSGIPSVVYGLFGLGLFCITMGMRTSILAGGLTLSLLVLPVISSSVYETMRAIPMELREAAYALGAKKSEVIFEMLLPAAKKSILTVSFVSAGRAIGETAPLILTAAVFYATDLPRNLLSPVMTLPTHLYFLAAAYGEKARWMAEGTASVLIVFVILVYTLAFMFRREER</sequence>
<dbReference type="NCBIfam" id="TIGR00974">
    <property type="entry name" value="3a0107s02c"/>
    <property type="match status" value="1"/>
</dbReference>
<dbReference type="HOGENOM" id="CLU_033621_2_2_0"/>
<feature type="transmembrane region" description="Helical" evidence="8">
    <location>
        <begin position="141"/>
        <end position="160"/>
    </location>
</feature>
<comment type="caution">
    <text evidence="8">Lacks conserved residue(s) required for the propagation of feature annotation.</text>
</comment>
<evidence type="ECO:0000256" key="6">
    <source>
        <dbReference type="ARBA" id="ARBA00022989"/>
    </source>
</evidence>
<dbReference type="AlphaFoldDB" id="A7HMZ1"/>
<feature type="transmembrane region" description="Helical" evidence="8">
    <location>
        <begin position="24"/>
        <end position="49"/>
    </location>
</feature>
<dbReference type="PANTHER" id="PTHR43470">
    <property type="entry name" value="PHOSPHATE TRANSPORT SYSTEM PERMEASE PROTEIN PSTA-RELATED"/>
    <property type="match status" value="1"/>
</dbReference>
<evidence type="ECO:0000256" key="3">
    <source>
        <dbReference type="ARBA" id="ARBA00022448"/>
    </source>
</evidence>
<proteinExistence type="inferred from homology"/>
<feature type="transmembrane region" description="Helical" evidence="8">
    <location>
        <begin position="255"/>
        <end position="278"/>
    </location>
</feature>
<evidence type="ECO:0000256" key="8">
    <source>
        <dbReference type="RuleBase" id="RU363043"/>
    </source>
</evidence>
<evidence type="ECO:0000256" key="4">
    <source>
        <dbReference type="ARBA" id="ARBA00022475"/>
    </source>
</evidence>
<evidence type="ECO:0000256" key="1">
    <source>
        <dbReference type="ARBA" id="ARBA00004651"/>
    </source>
</evidence>
<dbReference type="Pfam" id="PF00528">
    <property type="entry name" value="BPD_transp_1"/>
    <property type="match status" value="1"/>
</dbReference>
<reference evidence="10 11" key="2">
    <citation type="journal article" date="2009" name="Proc. Natl. Acad. Sci. U.S.A.">
        <title>On the chimeric nature, thermophilic origin, and phylogenetic placement of the Thermotogales.</title>
        <authorList>
            <person name="Zhaxybayeva O."/>
            <person name="Swithers K.S."/>
            <person name="Lapierre P."/>
            <person name="Fournier G.P."/>
            <person name="Bickhart D.M."/>
            <person name="DeBoy R.T."/>
            <person name="Nelson K.E."/>
            <person name="Nesbo C.L."/>
            <person name="Doolittle W.F."/>
            <person name="Gogarten J.P."/>
            <person name="Noll K.M."/>
        </authorList>
    </citation>
    <scope>NUCLEOTIDE SEQUENCE [LARGE SCALE GENOMIC DNA]</scope>
    <source>
        <strain evidence="11">ATCC 35602 / DSM 5306 / Rt17-B1</strain>
    </source>
</reference>
<feature type="domain" description="ABC transmembrane type-1" evidence="9">
    <location>
        <begin position="74"/>
        <end position="276"/>
    </location>
</feature>
<comment type="subcellular location">
    <subcellularLocation>
        <location evidence="1 8">Cell membrane</location>
        <topology evidence="1 8">Multi-pass membrane protein</topology>
    </subcellularLocation>
</comment>
<protein>
    <recommendedName>
        <fullName evidence="8">Phosphate transport system permease protein PstA</fullName>
    </recommendedName>
</protein>
<evidence type="ECO:0000313" key="11">
    <source>
        <dbReference type="Proteomes" id="UP000002415"/>
    </source>
</evidence>
<gene>
    <name evidence="10" type="ordered locus">Fnod_1430</name>
</gene>
<dbReference type="OrthoDB" id="9785113at2"/>
<dbReference type="GO" id="GO:0035435">
    <property type="term" value="P:phosphate ion transmembrane transport"/>
    <property type="evidence" value="ECO:0007669"/>
    <property type="project" value="InterPro"/>
</dbReference>
<dbReference type="Gene3D" id="1.10.3720.10">
    <property type="entry name" value="MetI-like"/>
    <property type="match status" value="1"/>
</dbReference>
<dbReference type="CDD" id="cd06261">
    <property type="entry name" value="TM_PBP2"/>
    <property type="match status" value="1"/>
</dbReference>
<dbReference type="STRING" id="381764.Fnod_1430"/>
<comment type="similarity">
    <text evidence="2 8">Belongs to the binding-protein-dependent transport system permease family. CysTW subfamily.</text>
</comment>
<dbReference type="GO" id="GO:0005886">
    <property type="term" value="C:plasma membrane"/>
    <property type="evidence" value="ECO:0007669"/>
    <property type="project" value="UniProtKB-SubCell"/>
</dbReference>
<dbReference type="GO" id="GO:0005315">
    <property type="term" value="F:phosphate transmembrane transporter activity"/>
    <property type="evidence" value="ECO:0007669"/>
    <property type="project" value="InterPro"/>
</dbReference>
<dbReference type="EMBL" id="CP000771">
    <property type="protein sequence ID" value="ABS61274.1"/>
    <property type="molecule type" value="Genomic_DNA"/>
</dbReference>
<feature type="transmembrane region" description="Helical" evidence="8">
    <location>
        <begin position="109"/>
        <end position="135"/>
    </location>
</feature>
<evidence type="ECO:0000256" key="5">
    <source>
        <dbReference type="ARBA" id="ARBA00022692"/>
    </source>
</evidence>
<dbReference type="PANTHER" id="PTHR43470:SF3">
    <property type="entry name" value="PHOSPHATE TRANSPORT SYSTEM PERMEASE PROTEIN PSTA-RELATED"/>
    <property type="match status" value="1"/>
</dbReference>
<dbReference type="Proteomes" id="UP000002415">
    <property type="component" value="Chromosome"/>
</dbReference>
<evidence type="ECO:0000256" key="7">
    <source>
        <dbReference type="ARBA" id="ARBA00023136"/>
    </source>
</evidence>
<evidence type="ECO:0000256" key="2">
    <source>
        <dbReference type="ARBA" id="ARBA00007069"/>
    </source>
</evidence>
<dbReference type="eggNOG" id="COG0581">
    <property type="taxonomic scope" value="Bacteria"/>
</dbReference>
<evidence type="ECO:0000259" key="9">
    <source>
        <dbReference type="PROSITE" id="PS50928"/>
    </source>
</evidence>
<accession>A7HMZ1</accession>
<organism evidence="10 11">
    <name type="scientific">Fervidobacterium nodosum (strain ATCC 35602 / DSM 5306 / Rt17-B1)</name>
    <dbReference type="NCBI Taxonomy" id="381764"/>
    <lineage>
        <taxon>Bacteria</taxon>
        <taxon>Thermotogati</taxon>
        <taxon>Thermotogota</taxon>
        <taxon>Thermotogae</taxon>
        <taxon>Thermotogales</taxon>
        <taxon>Fervidobacteriaceae</taxon>
        <taxon>Fervidobacterium</taxon>
    </lineage>
</organism>
<dbReference type="InterPro" id="IPR000515">
    <property type="entry name" value="MetI-like"/>
</dbReference>
<dbReference type="KEGG" id="fno:Fnod_1430"/>
<dbReference type="SUPFAM" id="SSF161098">
    <property type="entry name" value="MetI-like"/>
    <property type="match status" value="1"/>
</dbReference>
<keyword evidence="3" id="KW-0813">Transport</keyword>